<evidence type="ECO:0000256" key="4">
    <source>
        <dbReference type="ARBA" id="ARBA00023163"/>
    </source>
</evidence>
<dbReference type="PANTHER" id="PTHR30385">
    <property type="entry name" value="SIGMA FACTOR F FLAGELLAR"/>
    <property type="match status" value="1"/>
</dbReference>
<dbReference type="OrthoDB" id="9809557at2"/>
<dbReference type="InterPro" id="IPR013325">
    <property type="entry name" value="RNA_pol_sigma_r2"/>
</dbReference>
<dbReference type="InterPro" id="IPR007630">
    <property type="entry name" value="RNA_pol_sigma70_r4"/>
</dbReference>
<dbReference type="STRING" id="39492.ERS852540_00366"/>
<dbReference type="GO" id="GO:0016987">
    <property type="term" value="F:sigma factor activity"/>
    <property type="evidence" value="ECO:0007669"/>
    <property type="project" value="UniProtKB-KW"/>
</dbReference>
<dbReference type="GO" id="GO:0003677">
    <property type="term" value="F:DNA binding"/>
    <property type="evidence" value="ECO:0007669"/>
    <property type="project" value="UniProtKB-KW"/>
</dbReference>
<dbReference type="Gene3D" id="1.10.10.10">
    <property type="entry name" value="Winged helix-like DNA-binding domain superfamily/Winged helix DNA-binding domain"/>
    <property type="match status" value="2"/>
</dbReference>
<feature type="domain" description="RNA polymerase sigma-70 region 2" evidence="5">
    <location>
        <begin position="10"/>
        <end position="75"/>
    </location>
</feature>
<reference evidence="7 8" key="1">
    <citation type="submission" date="2015-09" db="EMBL/GenBank/DDBJ databases">
        <authorList>
            <consortium name="Pathogen Informatics"/>
        </authorList>
    </citation>
    <scope>NUCLEOTIDE SEQUENCE [LARGE SCALE GENOMIC DNA]</scope>
    <source>
        <strain evidence="7 8">2789STDY5834928</strain>
    </source>
</reference>
<protein>
    <submittedName>
        <fullName evidence="7">Stage II sporulation protein AC</fullName>
    </submittedName>
</protein>
<dbReference type="InterPro" id="IPR007627">
    <property type="entry name" value="RNA_pol_sigma70_r2"/>
</dbReference>
<proteinExistence type="predicted"/>
<evidence type="ECO:0000256" key="1">
    <source>
        <dbReference type="ARBA" id="ARBA00023015"/>
    </source>
</evidence>
<keyword evidence="2" id="KW-0731">Sigma factor</keyword>
<keyword evidence="1" id="KW-0805">Transcription regulation</keyword>
<dbReference type="InterPro" id="IPR036388">
    <property type="entry name" value="WH-like_DNA-bd_sf"/>
</dbReference>
<accession>A0A174Z7M5</accession>
<evidence type="ECO:0000313" key="7">
    <source>
        <dbReference type="EMBL" id="CUQ81867.1"/>
    </source>
</evidence>
<dbReference type="InterPro" id="IPR014284">
    <property type="entry name" value="RNA_pol_sigma-70_dom"/>
</dbReference>
<name>A0A174Z7M5_9FIRM</name>
<dbReference type="PANTHER" id="PTHR30385:SF4">
    <property type="entry name" value="RNA POLYMERASE SIGMA-E FACTOR"/>
    <property type="match status" value="1"/>
</dbReference>
<dbReference type="Gene3D" id="1.20.120.1810">
    <property type="match status" value="1"/>
</dbReference>
<keyword evidence="4" id="KW-0804">Transcription</keyword>
<keyword evidence="3" id="KW-0238">DNA-binding</keyword>
<sequence length="221" mass="24751">MSADKDNSFITEHFALVHSIAGRFRNRGIEYDELFSAGCVGLVKAGNNFDESRGLKFSTYAVPVIMGEIKQLFRDGGTVKVSRSLKELSLKICRLRDELIKNGEEPHISVLAEKLGITPEEASLALGASLPPVSLSSYDDEENDEGSFDLPVEPEQPKALDRMALRQLVSRLEPIDRRLIILRYSEECTQSRTAEILGMTQVQVSRREKKILEGLRKQLLC</sequence>
<evidence type="ECO:0000256" key="2">
    <source>
        <dbReference type="ARBA" id="ARBA00023082"/>
    </source>
</evidence>
<dbReference type="Pfam" id="PF04542">
    <property type="entry name" value="Sigma70_r2"/>
    <property type="match status" value="1"/>
</dbReference>
<gene>
    <name evidence="7" type="primary">sigF_1</name>
    <name evidence="7" type="ORF">ERS852540_00366</name>
</gene>
<evidence type="ECO:0000259" key="5">
    <source>
        <dbReference type="Pfam" id="PF04542"/>
    </source>
</evidence>
<evidence type="ECO:0000256" key="3">
    <source>
        <dbReference type="ARBA" id="ARBA00023125"/>
    </source>
</evidence>
<organism evidence="7 8">
    <name type="scientific">[Eubacterium] siraeum</name>
    <dbReference type="NCBI Taxonomy" id="39492"/>
    <lineage>
        <taxon>Bacteria</taxon>
        <taxon>Bacillati</taxon>
        <taxon>Bacillota</taxon>
        <taxon>Clostridia</taxon>
        <taxon>Eubacteriales</taxon>
        <taxon>Oscillospiraceae</taxon>
        <taxon>Oscillospiraceae incertae sedis</taxon>
    </lineage>
</organism>
<dbReference type="Pfam" id="PF04545">
    <property type="entry name" value="Sigma70_r4"/>
    <property type="match status" value="1"/>
</dbReference>
<dbReference type="SUPFAM" id="SSF88946">
    <property type="entry name" value="Sigma2 domain of RNA polymerase sigma factors"/>
    <property type="match status" value="1"/>
</dbReference>
<dbReference type="GO" id="GO:0006352">
    <property type="term" value="P:DNA-templated transcription initiation"/>
    <property type="evidence" value="ECO:0007669"/>
    <property type="project" value="InterPro"/>
</dbReference>
<feature type="domain" description="RNA polymerase sigma-70 region 4" evidence="6">
    <location>
        <begin position="170"/>
        <end position="217"/>
    </location>
</feature>
<dbReference type="EMBL" id="CZBY01000002">
    <property type="protein sequence ID" value="CUQ81867.1"/>
    <property type="molecule type" value="Genomic_DNA"/>
</dbReference>
<dbReference type="NCBIfam" id="TIGR02937">
    <property type="entry name" value="sigma70-ECF"/>
    <property type="match status" value="1"/>
</dbReference>
<dbReference type="AlphaFoldDB" id="A0A174Z7M5"/>
<evidence type="ECO:0000313" key="8">
    <source>
        <dbReference type="Proteomes" id="UP000095662"/>
    </source>
</evidence>
<evidence type="ECO:0000259" key="6">
    <source>
        <dbReference type="Pfam" id="PF04545"/>
    </source>
</evidence>
<dbReference type="Proteomes" id="UP000095662">
    <property type="component" value="Unassembled WGS sequence"/>
</dbReference>
<dbReference type="SUPFAM" id="SSF88659">
    <property type="entry name" value="Sigma3 and sigma4 domains of RNA polymerase sigma factors"/>
    <property type="match status" value="2"/>
</dbReference>
<dbReference type="InterPro" id="IPR013324">
    <property type="entry name" value="RNA_pol_sigma_r3/r4-like"/>
</dbReference>